<evidence type="ECO:0000259" key="13">
    <source>
        <dbReference type="PROSITE" id="PS51003"/>
    </source>
</evidence>
<keyword evidence="6" id="KW-0249">Electron transport</keyword>
<dbReference type="SUPFAM" id="SSF81648">
    <property type="entry name" value="a domain/subunit of cytochrome bc1 complex (Ubiquinol-cytochrome c reductase)"/>
    <property type="match status" value="1"/>
</dbReference>
<feature type="domain" description="Cytochrome b/b6 C-terminal region profile" evidence="13">
    <location>
        <begin position="28"/>
        <end position="155"/>
    </location>
</feature>
<dbReference type="SUPFAM" id="SSF46626">
    <property type="entry name" value="Cytochrome c"/>
    <property type="match status" value="1"/>
</dbReference>
<dbReference type="InterPro" id="IPR036150">
    <property type="entry name" value="Cyt_b/b6_C_sf"/>
</dbReference>
<evidence type="ECO:0000256" key="12">
    <source>
        <dbReference type="SAM" id="Phobius"/>
    </source>
</evidence>
<evidence type="ECO:0000256" key="10">
    <source>
        <dbReference type="PROSITE-ProRule" id="PRU00433"/>
    </source>
</evidence>
<keyword evidence="9 12" id="KW-0472">Membrane</keyword>
<evidence type="ECO:0000256" key="11">
    <source>
        <dbReference type="SAM" id="MobiDB-lite"/>
    </source>
</evidence>
<dbReference type="GO" id="GO:0009055">
    <property type="term" value="F:electron transfer activity"/>
    <property type="evidence" value="ECO:0007669"/>
    <property type="project" value="InterPro"/>
</dbReference>
<keyword evidence="5 10" id="KW-0479">Metal-binding</keyword>
<dbReference type="GO" id="GO:0016020">
    <property type="term" value="C:membrane"/>
    <property type="evidence" value="ECO:0007669"/>
    <property type="project" value="UniProtKB-SubCell"/>
</dbReference>
<dbReference type="GO" id="GO:0020037">
    <property type="term" value="F:heme binding"/>
    <property type="evidence" value="ECO:0007669"/>
    <property type="project" value="InterPro"/>
</dbReference>
<evidence type="ECO:0000256" key="5">
    <source>
        <dbReference type="ARBA" id="ARBA00022723"/>
    </source>
</evidence>
<evidence type="ECO:0000256" key="1">
    <source>
        <dbReference type="ARBA" id="ARBA00004141"/>
    </source>
</evidence>
<dbReference type="GO" id="GO:0016491">
    <property type="term" value="F:oxidoreductase activity"/>
    <property type="evidence" value="ECO:0007669"/>
    <property type="project" value="InterPro"/>
</dbReference>
<evidence type="ECO:0000256" key="7">
    <source>
        <dbReference type="ARBA" id="ARBA00022989"/>
    </source>
</evidence>
<dbReference type="EMBL" id="FORT01000012">
    <property type="protein sequence ID" value="SFK37022.1"/>
    <property type="molecule type" value="Genomic_DNA"/>
</dbReference>
<dbReference type="InterPro" id="IPR009056">
    <property type="entry name" value="Cyt_c-like_dom"/>
</dbReference>
<comment type="subcellular location">
    <subcellularLocation>
        <location evidence="1">Membrane</location>
        <topology evidence="1">Multi-pass membrane protein</topology>
    </subcellularLocation>
</comment>
<dbReference type="PANTHER" id="PTHR37823:SF3">
    <property type="entry name" value="CYTOCHROME C-551"/>
    <property type="match status" value="1"/>
</dbReference>
<dbReference type="InterPro" id="IPR051811">
    <property type="entry name" value="Cytochrome_c550/c551-like"/>
</dbReference>
<keyword evidence="2" id="KW-0813">Transport</keyword>
<name>A0A1I3YYQ4_9BACL</name>
<keyword evidence="3 10" id="KW-0349">Heme</keyword>
<evidence type="ECO:0000256" key="8">
    <source>
        <dbReference type="ARBA" id="ARBA00023004"/>
    </source>
</evidence>
<dbReference type="AlphaFoldDB" id="A0A1I3YYQ4"/>
<evidence type="ECO:0000256" key="6">
    <source>
        <dbReference type="ARBA" id="ARBA00022982"/>
    </source>
</evidence>
<dbReference type="RefSeq" id="WP_092272219.1">
    <property type="nucleotide sequence ID" value="NZ_BJOE01000009.1"/>
</dbReference>
<dbReference type="InterPro" id="IPR027387">
    <property type="entry name" value="Cytb/b6-like_sf"/>
</dbReference>
<feature type="transmembrane region" description="Helical" evidence="12">
    <location>
        <begin position="47"/>
        <end position="66"/>
    </location>
</feature>
<evidence type="ECO:0000259" key="14">
    <source>
        <dbReference type="PROSITE" id="PS51007"/>
    </source>
</evidence>
<feature type="transmembrane region" description="Helical" evidence="12">
    <location>
        <begin position="103"/>
        <end position="125"/>
    </location>
</feature>
<dbReference type="Gene3D" id="1.20.810.10">
    <property type="entry name" value="Cytochrome Bc1 Complex, Chain C"/>
    <property type="match status" value="1"/>
</dbReference>
<dbReference type="Gene3D" id="1.10.760.10">
    <property type="entry name" value="Cytochrome c-like domain"/>
    <property type="match status" value="1"/>
</dbReference>
<dbReference type="PROSITE" id="PS51003">
    <property type="entry name" value="CYTB_CTER"/>
    <property type="match status" value="1"/>
</dbReference>
<protein>
    <submittedName>
        <fullName evidence="15">Menaquinol-cytochrome c reductase cytochrome b/c subunit</fullName>
    </submittedName>
</protein>
<evidence type="ECO:0000313" key="16">
    <source>
        <dbReference type="Proteomes" id="UP000198915"/>
    </source>
</evidence>
<dbReference type="PANTHER" id="PTHR37823">
    <property type="entry name" value="CYTOCHROME C-553-LIKE"/>
    <property type="match status" value="1"/>
</dbReference>
<evidence type="ECO:0000256" key="2">
    <source>
        <dbReference type="ARBA" id="ARBA00022448"/>
    </source>
</evidence>
<evidence type="ECO:0000256" key="3">
    <source>
        <dbReference type="ARBA" id="ARBA00022617"/>
    </source>
</evidence>
<dbReference type="GO" id="GO:0046872">
    <property type="term" value="F:metal ion binding"/>
    <property type="evidence" value="ECO:0007669"/>
    <property type="project" value="UniProtKB-KW"/>
</dbReference>
<keyword evidence="7 12" id="KW-1133">Transmembrane helix</keyword>
<dbReference type="Pfam" id="PF13442">
    <property type="entry name" value="Cytochrome_CBB3"/>
    <property type="match status" value="1"/>
</dbReference>
<dbReference type="InterPro" id="IPR036909">
    <property type="entry name" value="Cyt_c-like_dom_sf"/>
</dbReference>
<keyword evidence="16" id="KW-1185">Reference proteome</keyword>
<reference evidence="16" key="1">
    <citation type="submission" date="2016-10" db="EMBL/GenBank/DDBJ databases">
        <authorList>
            <person name="Varghese N."/>
            <person name="Submissions S."/>
        </authorList>
    </citation>
    <scope>NUCLEOTIDE SEQUENCE [LARGE SCALE GENOMIC DNA]</scope>
    <source>
        <strain evidence="16">OK042</strain>
    </source>
</reference>
<evidence type="ECO:0000256" key="4">
    <source>
        <dbReference type="ARBA" id="ARBA00022692"/>
    </source>
</evidence>
<feature type="transmembrane region" description="Helical" evidence="12">
    <location>
        <begin position="137"/>
        <end position="157"/>
    </location>
</feature>
<gene>
    <name evidence="15" type="ORF">SAMN05518846_11292</name>
</gene>
<accession>A0A1I3YYQ4</accession>
<keyword evidence="8 10" id="KW-0408">Iron</keyword>
<dbReference type="Pfam" id="PF00032">
    <property type="entry name" value="Cytochrom_B_C"/>
    <property type="match status" value="1"/>
</dbReference>
<organism evidence="15 16">
    <name type="scientific">Brevibacillus centrosporus</name>
    <dbReference type="NCBI Taxonomy" id="54910"/>
    <lineage>
        <taxon>Bacteria</taxon>
        <taxon>Bacillati</taxon>
        <taxon>Bacillota</taxon>
        <taxon>Bacilli</taxon>
        <taxon>Bacillales</taxon>
        <taxon>Paenibacillaceae</taxon>
        <taxon>Brevibacillus</taxon>
    </lineage>
</organism>
<keyword evidence="4 12" id="KW-0812">Transmembrane</keyword>
<feature type="domain" description="Cytochrome c" evidence="14">
    <location>
        <begin position="183"/>
        <end position="266"/>
    </location>
</feature>
<dbReference type="PROSITE" id="PS51007">
    <property type="entry name" value="CYTC"/>
    <property type="match status" value="1"/>
</dbReference>
<evidence type="ECO:0000256" key="9">
    <source>
        <dbReference type="ARBA" id="ARBA00023136"/>
    </source>
</evidence>
<proteinExistence type="predicted"/>
<dbReference type="Proteomes" id="UP000198915">
    <property type="component" value="Unassembled WGS sequence"/>
</dbReference>
<sequence length="266" mass="28635">MAKQDKDATFVGDSRVSAKRIPNISPSYSDFPGKTEAFWPNFLLKEWMVAAVCLVGFLVLTVSHPSPLTDKANPNDTSFVPLPDWYFLFLYQMLKYPWASGDWVVLGTIIIPGIAFGALMLAPWLDTSKERRPSKRPVATGLMLTALVGVFYLTWAADHEHSLSHPSSKTGGEHGGSGGSSAAAPAPADSSFTADAVWKAQSSCMGCHGKNMEGGMGPNLQKIGSKYDATQIADIIHNGKPPAMPGGMIKDEAEIKKLAEYMASLK</sequence>
<dbReference type="InterPro" id="IPR005798">
    <property type="entry name" value="Cyt_b/b6_C"/>
</dbReference>
<evidence type="ECO:0000313" key="15">
    <source>
        <dbReference type="EMBL" id="SFK37022.1"/>
    </source>
</evidence>
<dbReference type="STRING" id="1884381.SAMN05518846_11292"/>
<feature type="region of interest" description="Disordered" evidence="11">
    <location>
        <begin position="163"/>
        <end position="188"/>
    </location>
</feature>